<feature type="compositionally biased region" description="Basic and acidic residues" evidence="1">
    <location>
        <begin position="87"/>
        <end position="106"/>
    </location>
</feature>
<sequence>MLAEYQSEEQCGLVLIPDQMEAKEDLKQVRTEQTKIDASHTYEENKVTTNQHQKLLQTASDTIRAKHREKLDKVSITRYMLEVSVDDHGQHARDERDANAEKRGNDQLEPLGVDDGAESVLDAENELDEVADAVVDAVDAVDDGAFANGHVVAASPLLVPTNGLCKIGPRSNLCLRTNSGLGHPDAVESHRILQDGRELESSKNALCMFVSELACRISFPVLTPIPCVNEPTDAKLAVVALELEQVQEELREAILAKLG</sequence>
<dbReference type="RefSeq" id="XP_001806439.1">
    <property type="nucleotide sequence ID" value="XM_001806387.1"/>
</dbReference>
<proteinExistence type="predicted"/>
<dbReference type="GeneID" id="5983370"/>
<organism evidence="2 3">
    <name type="scientific">Phaeosphaeria nodorum (strain SN15 / ATCC MYA-4574 / FGSC 10173)</name>
    <name type="common">Glume blotch fungus</name>
    <name type="synonym">Parastagonospora nodorum</name>
    <dbReference type="NCBI Taxonomy" id="321614"/>
    <lineage>
        <taxon>Eukaryota</taxon>
        <taxon>Fungi</taxon>
        <taxon>Dikarya</taxon>
        <taxon>Ascomycota</taxon>
        <taxon>Pezizomycotina</taxon>
        <taxon>Dothideomycetes</taxon>
        <taxon>Pleosporomycetidae</taxon>
        <taxon>Pleosporales</taxon>
        <taxon>Pleosporineae</taxon>
        <taxon>Phaeosphaeriaceae</taxon>
        <taxon>Parastagonospora</taxon>
    </lineage>
</organism>
<name>A9JXH9_PHANO</name>
<dbReference type="InParanoid" id="A9JXH9"/>
<dbReference type="EMBL" id="CH445369">
    <property type="protein sequence ID" value="EDP89885.1"/>
    <property type="molecule type" value="Genomic_DNA"/>
</dbReference>
<evidence type="ECO:0000313" key="3">
    <source>
        <dbReference type="Proteomes" id="UP000001055"/>
    </source>
</evidence>
<gene>
    <name evidence="2" type="ORF">SNOG_20184</name>
</gene>
<dbReference type="KEGG" id="pno:SNOG_20184"/>
<dbReference type="Proteomes" id="UP000001055">
    <property type="component" value="Unassembled WGS sequence"/>
</dbReference>
<protein>
    <submittedName>
        <fullName evidence="2">Uncharacterized protein</fullName>
    </submittedName>
</protein>
<reference evidence="3" key="1">
    <citation type="journal article" date="2007" name="Plant Cell">
        <title>Dothideomycete-plant interactions illuminated by genome sequencing and EST analysis of the wheat pathogen Stagonospora nodorum.</title>
        <authorList>
            <person name="Hane J.K."/>
            <person name="Lowe R.G."/>
            <person name="Solomon P.S."/>
            <person name="Tan K.C."/>
            <person name="Schoch C.L."/>
            <person name="Spatafora J.W."/>
            <person name="Crous P.W."/>
            <person name="Kodira C."/>
            <person name="Birren B.W."/>
            <person name="Galagan J.E."/>
            <person name="Torriani S.F."/>
            <person name="McDonald B.A."/>
            <person name="Oliver R.P."/>
        </authorList>
    </citation>
    <scope>NUCLEOTIDE SEQUENCE [LARGE SCALE GENOMIC DNA]</scope>
    <source>
        <strain evidence="3">SN15 / ATCC MYA-4574 / FGSC 10173</strain>
    </source>
</reference>
<accession>A9JXH9</accession>
<dbReference type="AlphaFoldDB" id="A9JXH9"/>
<evidence type="ECO:0000256" key="1">
    <source>
        <dbReference type="SAM" id="MobiDB-lite"/>
    </source>
</evidence>
<evidence type="ECO:0000313" key="2">
    <source>
        <dbReference type="EMBL" id="EDP89885.1"/>
    </source>
</evidence>
<feature type="region of interest" description="Disordered" evidence="1">
    <location>
        <begin position="87"/>
        <end position="113"/>
    </location>
</feature>